<evidence type="ECO:0000256" key="2">
    <source>
        <dbReference type="ARBA" id="ARBA00004734"/>
    </source>
</evidence>
<dbReference type="InterPro" id="IPR020557">
    <property type="entry name" value="Fumarate_lyase_CS"/>
</dbReference>
<dbReference type="UniPathway" id="UPA00074">
    <property type="reaction ID" value="UER00132"/>
</dbReference>
<dbReference type="Gene3D" id="1.10.275.10">
    <property type="entry name" value="Fumarase/aspartase (N-terminal domain)"/>
    <property type="match status" value="1"/>
</dbReference>
<sequence>MIERYTLPEMGRVWSDAHKYELWCKVETLVLEAHAKAGTVPADAVEPVRAAPPPTPERVAEIEATTQHDVIAFLSAWADNTVPREAAAYVHFGMTSSDLLDTALAVQLTEATDLLLDKADALVAALRDHALEHRATLRVGRTHGIHGEPDVWGHRVADFAFAAARSRDRLRRSREAVAVCAISGAVGTYSNIDPEVERYVAAELGLKPADVSTQVVIRDGISEWASALAIMATVCEAIALEVRHGQRTEVRELWEPFGRGQKGSSAMPHKKNPIMSERLAGMARIVRAQVTPVMEGIPLWHERDISHSSTERIALPDASIALDYMLRLTHRLVSGLVVDGDRMRANLESTGGLIYTSAVLLELVNAGMSRDDEAYPLVQKAAMETWDTGVPFRETLRRRAAEAGHALDEARLDEVCRPERYVERLDAMFGRLASLR</sequence>
<comment type="caution">
    <text evidence="14">The sequence shown here is derived from an EMBL/GenBank/DDBJ whole genome shotgun (WGS) entry which is preliminary data.</text>
</comment>
<dbReference type="UniPathway" id="UPA00075">
    <property type="reaction ID" value="UER00336"/>
</dbReference>
<accession>A0A543CLL7</accession>
<evidence type="ECO:0000256" key="10">
    <source>
        <dbReference type="ARBA" id="ARBA00049115"/>
    </source>
</evidence>
<dbReference type="EMBL" id="VFOZ01000001">
    <property type="protein sequence ID" value="TQL97797.1"/>
    <property type="molecule type" value="Genomic_DNA"/>
</dbReference>
<evidence type="ECO:0000256" key="8">
    <source>
        <dbReference type="ARBA" id="ARBA00024477"/>
    </source>
</evidence>
<evidence type="ECO:0000256" key="6">
    <source>
        <dbReference type="ARBA" id="ARBA00022755"/>
    </source>
</evidence>
<evidence type="ECO:0000256" key="12">
    <source>
        <dbReference type="RuleBase" id="RU361172"/>
    </source>
</evidence>
<evidence type="ECO:0000256" key="11">
    <source>
        <dbReference type="NCBIfam" id="TIGR00928"/>
    </source>
</evidence>
<evidence type="ECO:0000256" key="7">
    <source>
        <dbReference type="ARBA" id="ARBA00023239"/>
    </source>
</evidence>
<protein>
    <recommendedName>
        <fullName evidence="5 11">Adenylosuccinate lyase</fullName>
        <shortName evidence="12">ASL</shortName>
        <ecNumber evidence="4 11">4.3.2.2</ecNumber>
    </recommendedName>
    <alternativeName>
        <fullName evidence="9 12">Adenylosuccinase</fullName>
    </alternativeName>
</protein>
<dbReference type="GO" id="GO:0004018">
    <property type="term" value="F:N6-(1,2-dicarboxyethyl)AMP AMP-lyase (fumarate-forming) activity"/>
    <property type="evidence" value="ECO:0007669"/>
    <property type="project" value="UniProtKB-UniRule"/>
</dbReference>
<dbReference type="SMART" id="SM00998">
    <property type="entry name" value="ADSL_C"/>
    <property type="match status" value="1"/>
</dbReference>
<comment type="pathway">
    <text evidence="1 12">Purine metabolism; IMP biosynthesis via de novo pathway; 5-amino-1-(5-phospho-D-ribosyl)imidazole-4-carboxamide from 5-amino-1-(5-phospho-D-ribosyl)imidazole-4-carboxylate: step 2/2.</text>
</comment>
<dbReference type="InterPro" id="IPR004769">
    <property type="entry name" value="Pur_lyase"/>
</dbReference>
<dbReference type="GO" id="GO:0044208">
    <property type="term" value="P:'de novo' AMP biosynthetic process"/>
    <property type="evidence" value="ECO:0007669"/>
    <property type="project" value="UniProtKB-UniPathway"/>
</dbReference>
<dbReference type="SUPFAM" id="SSF48557">
    <property type="entry name" value="L-aspartase-like"/>
    <property type="match status" value="1"/>
</dbReference>
<dbReference type="PANTHER" id="PTHR43172">
    <property type="entry name" value="ADENYLOSUCCINATE LYASE"/>
    <property type="match status" value="1"/>
</dbReference>
<evidence type="ECO:0000256" key="3">
    <source>
        <dbReference type="ARBA" id="ARBA00008273"/>
    </source>
</evidence>
<keyword evidence="6 12" id="KW-0658">Purine biosynthesis</keyword>
<dbReference type="Pfam" id="PF10397">
    <property type="entry name" value="ADSL_C"/>
    <property type="match status" value="1"/>
</dbReference>
<dbReference type="NCBIfam" id="TIGR00928">
    <property type="entry name" value="purB"/>
    <property type="match status" value="1"/>
</dbReference>
<dbReference type="GO" id="GO:0005829">
    <property type="term" value="C:cytosol"/>
    <property type="evidence" value="ECO:0007669"/>
    <property type="project" value="TreeGrafter"/>
</dbReference>
<dbReference type="Gene3D" id="1.20.200.10">
    <property type="entry name" value="Fumarase/aspartase (Central domain)"/>
    <property type="match status" value="1"/>
</dbReference>
<evidence type="ECO:0000313" key="14">
    <source>
        <dbReference type="EMBL" id="TQL97797.1"/>
    </source>
</evidence>
<comment type="catalytic activity">
    <reaction evidence="10">
        <text>N(6)-(1,2-dicarboxyethyl)-AMP = fumarate + AMP</text>
        <dbReference type="Rhea" id="RHEA:16853"/>
        <dbReference type="ChEBI" id="CHEBI:29806"/>
        <dbReference type="ChEBI" id="CHEBI:57567"/>
        <dbReference type="ChEBI" id="CHEBI:456215"/>
        <dbReference type="EC" id="4.3.2.2"/>
    </reaction>
    <physiologicalReaction direction="left-to-right" evidence="10">
        <dbReference type="Rhea" id="RHEA:16854"/>
    </physiologicalReaction>
</comment>
<keyword evidence="7 12" id="KW-0456">Lyase</keyword>
<dbReference type="EC" id="4.3.2.2" evidence="4 11"/>
<evidence type="ECO:0000313" key="15">
    <source>
        <dbReference type="Proteomes" id="UP000316096"/>
    </source>
</evidence>
<evidence type="ECO:0000256" key="1">
    <source>
        <dbReference type="ARBA" id="ARBA00004706"/>
    </source>
</evidence>
<dbReference type="CDD" id="cd01360">
    <property type="entry name" value="Adenylsuccinate_lyase_1"/>
    <property type="match status" value="1"/>
</dbReference>
<evidence type="ECO:0000259" key="13">
    <source>
        <dbReference type="SMART" id="SM00998"/>
    </source>
</evidence>
<gene>
    <name evidence="14" type="ORF">FB559_3403</name>
</gene>
<evidence type="ECO:0000256" key="4">
    <source>
        <dbReference type="ARBA" id="ARBA00012339"/>
    </source>
</evidence>
<dbReference type="OrthoDB" id="9768878at2"/>
<dbReference type="PANTHER" id="PTHR43172:SF1">
    <property type="entry name" value="ADENYLOSUCCINATE LYASE"/>
    <property type="match status" value="1"/>
</dbReference>
<reference evidence="14 15" key="1">
    <citation type="submission" date="2019-06" db="EMBL/GenBank/DDBJ databases">
        <title>Sequencing the genomes of 1000 actinobacteria strains.</title>
        <authorList>
            <person name="Klenk H.-P."/>
        </authorList>
    </citation>
    <scope>NUCLEOTIDE SEQUENCE [LARGE SCALE GENOMIC DNA]</scope>
    <source>
        <strain evidence="14 15">DSM 102200</strain>
    </source>
</reference>
<evidence type="ECO:0000256" key="9">
    <source>
        <dbReference type="ARBA" id="ARBA00030717"/>
    </source>
</evidence>
<dbReference type="InterPro" id="IPR024083">
    <property type="entry name" value="Fumarase/histidase_N"/>
</dbReference>
<dbReference type="PROSITE" id="PS00163">
    <property type="entry name" value="FUMARATE_LYASES"/>
    <property type="match status" value="1"/>
</dbReference>
<dbReference type="PRINTS" id="PR00145">
    <property type="entry name" value="ARGSUCLYASE"/>
</dbReference>
<dbReference type="RefSeq" id="WP_141956480.1">
    <property type="nucleotide sequence ID" value="NZ_VFOZ01000001.1"/>
</dbReference>
<comment type="catalytic activity">
    <reaction evidence="8">
        <text>(2S)-2-[5-amino-1-(5-phospho-beta-D-ribosyl)imidazole-4-carboxamido]succinate = 5-amino-1-(5-phospho-beta-D-ribosyl)imidazole-4-carboxamide + fumarate</text>
        <dbReference type="Rhea" id="RHEA:23920"/>
        <dbReference type="ChEBI" id="CHEBI:29806"/>
        <dbReference type="ChEBI" id="CHEBI:58443"/>
        <dbReference type="ChEBI" id="CHEBI:58475"/>
        <dbReference type="EC" id="4.3.2.2"/>
    </reaction>
    <physiologicalReaction direction="left-to-right" evidence="8">
        <dbReference type="Rhea" id="RHEA:23921"/>
    </physiologicalReaction>
</comment>
<comment type="pathway">
    <text evidence="2 12">Purine metabolism; AMP biosynthesis via de novo pathway; AMP from IMP: step 2/2.</text>
</comment>
<dbReference type="GO" id="GO:0070626">
    <property type="term" value="F:(S)-2-(5-amino-1-(5-phospho-D-ribosyl)imidazole-4-carboxamido) succinate lyase (fumarate-forming) activity"/>
    <property type="evidence" value="ECO:0007669"/>
    <property type="project" value="TreeGrafter"/>
</dbReference>
<evidence type="ECO:0000256" key="5">
    <source>
        <dbReference type="ARBA" id="ARBA00017058"/>
    </source>
</evidence>
<name>A0A543CLL7_9ACTN</name>
<dbReference type="Gene3D" id="1.10.40.30">
    <property type="entry name" value="Fumarase/aspartase (C-terminal domain)"/>
    <property type="match status" value="1"/>
</dbReference>
<dbReference type="InterPro" id="IPR019468">
    <property type="entry name" value="AdenyloSucc_lyase_C"/>
</dbReference>
<dbReference type="AlphaFoldDB" id="A0A543CLL7"/>
<dbReference type="InterPro" id="IPR008948">
    <property type="entry name" value="L-Aspartase-like"/>
</dbReference>
<dbReference type="InterPro" id="IPR000362">
    <property type="entry name" value="Fumarate_lyase_fam"/>
</dbReference>
<dbReference type="Proteomes" id="UP000316096">
    <property type="component" value="Unassembled WGS sequence"/>
</dbReference>
<dbReference type="Pfam" id="PF00206">
    <property type="entry name" value="Lyase_1"/>
    <property type="match status" value="1"/>
</dbReference>
<keyword evidence="15" id="KW-1185">Reference proteome</keyword>
<dbReference type="PRINTS" id="PR00149">
    <property type="entry name" value="FUMRATELYASE"/>
</dbReference>
<dbReference type="InterPro" id="IPR022761">
    <property type="entry name" value="Fumarate_lyase_N"/>
</dbReference>
<dbReference type="FunFam" id="1.20.200.10:FF:000008">
    <property type="entry name" value="Adenylosuccinate lyase"/>
    <property type="match status" value="1"/>
</dbReference>
<comment type="similarity">
    <text evidence="3 12">Belongs to the lyase 1 family. Adenylosuccinate lyase subfamily.</text>
</comment>
<feature type="domain" description="Adenylosuccinate lyase C-terminal" evidence="13">
    <location>
        <begin position="351"/>
        <end position="433"/>
    </location>
</feature>
<proteinExistence type="inferred from homology"/>
<organism evidence="14 15">
    <name type="scientific">Actinoallomurus bryophytorum</name>
    <dbReference type="NCBI Taxonomy" id="1490222"/>
    <lineage>
        <taxon>Bacteria</taxon>
        <taxon>Bacillati</taxon>
        <taxon>Actinomycetota</taxon>
        <taxon>Actinomycetes</taxon>
        <taxon>Streptosporangiales</taxon>
        <taxon>Thermomonosporaceae</taxon>
        <taxon>Actinoallomurus</taxon>
    </lineage>
</organism>
<dbReference type="GO" id="GO:0006189">
    <property type="term" value="P:'de novo' IMP biosynthetic process"/>
    <property type="evidence" value="ECO:0007669"/>
    <property type="project" value="UniProtKB-UniPathway"/>
</dbReference>